<dbReference type="GO" id="GO:0008270">
    <property type="term" value="F:zinc ion binding"/>
    <property type="evidence" value="ECO:0007669"/>
    <property type="project" value="InterPro"/>
</dbReference>
<proteinExistence type="predicted"/>
<name>X1DXD1_9ZZZZ</name>
<reference evidence="2" key="1">
    <citation type="journal article" date="2014" name="Front. Microbiol.">
        <title>High frequency of phylogenetically diverse reductive dehalogenase-homologous genes in deep subseafloor sedimentary metagenomes.</title>
        <authorList>
            <person name="Kawai M."/>
            <person name="Futagami T."/>
            <person name="Toyoda A."/>
            <person name="Takaki Y."/>
            <person name="Nishi S."/>
            <person name="Hori S."/>
            <person name="Arai W."/>
            <person name="Tsubouchi T."/>
            <person name="Morono Y."/>
            <person name="Uchiyama I."/>
            <person name="Ito T."/>
            <person name="Fujiyama A."/>
            <person name="Inagaki F."/>
            <person name="Takami H."/>
        </authorList>
    </citation>
    <scope>NUCLEOTIDE SEQUENCE</scope>
    <source>
        <strain evidence="2">Expedition CK06-06</strain>
    </source>
</reference>
<organism evidence="2">
    <name type="scientific">marine sediment metagenome</name>
    <dbReference type="NCBI Taxonomy" id="412755"/>
    <lineage>
        <taxon>unclassified sequences</taxon>
        <taxon>metagenomes</taxon>
        <taxon>ecological metagenomes</taxon>
    </lineage>
</organism>
<evidence type="ECO:0000313" key="2">
    <source>
        <dbReference type="EMBL" id="GAH12870.1"/>
    </source>
</evidence>
<dbReference type="EMBL" id="BART01033951">
    <property type="protein sequence ID" value="GAH12870.1"/>
    <property type="molecule type" value="Genomic_DNA"/>
</dbReference>
<protein>
    <recommendedName>
        <fullName evidence="1">HNH domain-containing protein</fullName>
    </recommendedName>
</protein>
<dbReference type="GO" id="GO:0003676">
    <property type="term" value="F:nucleic acid binding"/>
    <property type="evidence" value="ECO:0007669"/>
    <property type="project" value="InterPro"/>
</dbReference>
<dbReference type="InterPro" id="IPR002711">
    <property type="entry name" value="HNH"/>
</dbReference>
<evidence type="ECO:0000259" key="1">
    <source>
        <dbReference type="Pfam" id="PF01844"/>
    </source>
</evidence>
<gene>
    <name evidence="2" type="ORF">S01H4_58172</name>
</gene>
<dbReference type="Pfam" id="PF01844">
    <property type="entry name" value="HNH"/>
    <property type="match status" value="1"/>
</dbReference>
<sequence>MAYDYPFEITDEQTKLAVWAKGTIVPDKDEEHWDPAEWRYDICGKPIKYSEHGNTNSDVGWEIDHIKPTAKGGPNTFGNLQPGADKKLIFFHRRRF</sequence>
<accession>X1DXD1</accession>
<dbReference type="InterPro" id="IPR003615">
    <property type="entry name" value="HNH_nuc"/>
</dbReference>
<dbReference type="GO" id="GO:0004519">
    <property type="term" value="F:endonuclease activity"/>
    <property type="evidence" value="ECO:0007669"/>
    <property type="project" value="InterPro"/>
</dbReference>
<comment type="caution">
    <text evidence="2">The sequence shown here is derived from an EMBL/GenBank/DDBJ whole genome shotgun (WGS) entry which is preliminary data.</text>
</comment>
<dbReference type="Gene3D" id="1.10.30.50">
    <property type="match status" value="1"/>
</dbReference>
<dbReference type="CDD" id="cd00085">
    <property type="entry name" value="HNHc"/>
    <property type="match status" value="1"/>
</dbReference>
<dbReference type="AlphaFoldDB" id="X1DXD1"/>
<feature type="domain" description="HNH" evidence="1">
    <location>
        <begin position="42"/>
        <end position="81"/>
    </location>
</feature>